<feature type="transmembrane region" description="Helical" evidence="1">
    <location>
        <begin position="38"/>
        <end position="62"/>
    </location>
</feature>
<protein>
    <submittedName>
        <fullName evidence="2">Uncharacterized protein</fullName>
    </submittedName>
</protein>
<proteinExistence type="predicted"/>
<keyword evidence="1" id="KW-1133">Transmembrane helix</keyword>
<evidence type="ECO:0000313" key="2">
    <source>
        <dbReference type="EMBL" id="AIF03231.1"/>
    </source>
</evidence>
<accession>A0A075GGS3</accession>
<dbReference type="AlphaFoldDB" id="A0A075GGS3"/>
<evidence type="ECO:0000256" key="1">
    <source>
        <dbReference type="SAM" id="Phobius"/>
    </source>
</evidence>
<dbReference type="EMBL" id="KF900674">
    <property type="protein sequence ID" value="AIF03231.1"/>
    <property type="molecule type" value="Genomic_DNA"/>
</dbReference>
<sequence length="141" mass="15850">MKLNPQLLRLNRNLIACCVISALISAFVAQMLSGEENYLNTTITIVAGYAVFFGFFGCLFYLDNKKRYQAMKAKLIKKELIKLASSFGIGEIVYLGIRWSLMFYFLEIEIEPFAASLVSEAIATTFYLAVVSTVLKVTKAY</sequence>
<name>A0A075GGS3_9ARCH</name>
<feature type="transmembrane region" description="Helical" evidence="1">
    <location>
        <begin position="12"/>
        <end position="32"/>
    </location>
</feature>
<reference evidence="2" key="1">
    <citation type="journal article" date="2014" name="Genome Biol. Evol.">
        <title>Pangenome evidence for extensive interdomain horizontal transfer affecting lineage core and shell genes in uncultured planktonic thaumarchaeota and euryarchaeota.</title>
        <authorList>
            <person name="Deschamps P."/>
            <person name="Zivanovic Y."/>
            <person name="Moreira D."/>
            <person name="Rodriguez-Valera F."/>
            <person name="Lopez-Garcia P."/>
        </authorList>
    </citation>
    <scope>NUCLEOTIDE SEQUENCE</scope>
</reference>
<keyword evidence="1" id="KW-0472">Membrane</keyword>
<feature type="transmembrane region" description="Helical" evidence="1">
    <location>
        <begin position="112"/>
        <end position="135"/>
    </location>
</feature>
<keyword evidence="1" id="KW-0812">Transmembrane</keyword>
<organism evidence="2">
    <name type="scientific">uncultured marine thaumarchaeote KM3_162_H04</name>
    <dbReference type="NCBI Taxonomy" id="1456033"/>
    <lineage>
        <taxon>Archaea</taxon>
        <taxon>Nitrososphaerota</taxon>
        <taxon>environmental samples</taxon>
    </lineage>
</organism>
<feature type="transmembrane region" description="Helical" evidence="1">
    <location>
        <begin position="83"/>
        <end position="106"/>
    </location>
</feature>